<name>A0AAJ1SVT6_9BACI</name>
<dbReference type="SUPFAM" id="SSF89360">
    <property type="entry name" value="HesB-like domain"/>
    <property type="match status" value="1"/>
</dbReference>
<comment type="caution">
    <text evidence="2">The sequence shown here is derived from an EMBL/GenBank/DDBJ whole genome shotgun (WGS) entry which is preliminary data.</text>
</comment>
<accession>A0AAJ1SVT6</accession>
<organism evidence="2 3">
    <name type="scientific">Oikeobacillus pervagus</name>
    <dbReference type="NCBI Taxonomy" id="1325931"/>
    <lineage>
        <taxon>Bacteria</taxon>
        <taxon>Bacillati</taxon>
        <taxon>Bacillota</taxon>
        <taxon>Bacilli</taxon>
        <taxon>Bacillales</taxon>
        <taxon>Bacillaceae</taxon>
        <taxon>Oikeobacillus</taxon>
    </lineage>
</organism>
<dbReference type="AlphaFoldDB" id="A0AAJ1SVT6"/>
<gene>
    <name evidence="2" type="ORF">J2S13_000167</name>
</gene>
<dbReference type="Proteomes" id="UP001237207">
    <property type="component" value="Unassembled WGS sequence"/>
</dbReference>
<evidence type="ECO:0000259" key="1">
    <source>
        <dbReference type="Pfam" id="PF01521"/>
    </source>
</evidence>
<dbReference type="InterPro" id="IPR000361">
    <property type="entry name" value="ATAP_core_dom"/>
</dbReference>
<feature type="domain" description="Core" evidence="1">
    <location>
        <begin position="1"/>
        <end position="103"/>
    </location>
</feature>
<proteinExistence type="predicted"/>
<dbReference type="EMBL" id="JAUSUC010000001">
    <property type="protein sequence ID" value="MDQ0213773.1"/>
    <property type="molecule type" value="Genomic_DNA"/>
</dbReference>
<dbReference type="InterPro" id="IPR035903">
    <property type="entry name" value="HesB-like_dom_sf"/>
</dbReference>
<evidence type="ECO:0000313" key="2">
    <source>
        <dbReference type="EMBL" id="MDQ0213773.1"/>
    </source>
</evidence>
<dbReference type="Gene3D" id="2.60.300.12">
    <property type="entry name" value="HesB-like domain"/>
    <property type="match status" value="1"/>
</dbReference>
<protein>
    <submittedName>
        <fullName evidence="2">Uncharacterized protein YqkB</fullName>
    </submittedName>
</protein>
<sequence>MKIAITEEATRKLAEKMKNKEIWIKLKYDTEGCGCSVDGVPTLWLVPEKGEDDDAIQTNSFPILVERSKMIFYDEQLTIGLSDVGTFKLSSPNEILNARMNIVERT</sequence>
<keyword evidence="3" id="KW-1185">Reference proteome</keyword>
<dbReference type="RefSeq" id="WP_307255760.1">
    <property type="nucleotide sequence ID" value="NZ_JAUSUC010000001.1"/>
</dbReference>
<dbReference type="Pfam" id="PF01521">
    <property type="entry name" value="Fe-S_biosyn"/>
    <property type="match status" value="1"/>
</dbReference>
<evidence type="ECO:0000313" key="3">
    <source>
        <dbReference type="Proteomes" id="UP001237207"/>
    </source>
</evidence>
<reference evidence="2" key="1">
    <citation type="submission" date="2023-07" db="EMBL/GenBank/DDBJ databases">
        <title>Genomic Encyclopedia of Type Strains, Phase IV (KMG-IV): sequencing the most valuable type-strain genomes for metagenomic binning, comparative biology and taxonomic classification.</title>
        <authorList>
            <person name="Goeker M."/>
        </authorList>
    </citation>
    <scope>NUCLEOTIDE SEQUENCE</scope>
    <source>
        <strain evidence="2">DSM 23947</strain>
    </source>
</reference>